<evidence type="ECO:0000313" key="1">
    <source>
        <dbReference type="Ensembl" id="ENSAMXP00005022893.1"/>
    </source>
</evidence>
<evidence type="ECO:0000313" key="2">
    <source>
        <dbReference type="Proteomes" id="UP000694621"/>
    </source>
</evidence>
<name>A0A8B9JKC8_ASTMX</name>
<dbReference type="AlphaFoldDB" id="A0A8B9JKC8"/>
<organism evidence="1 2">
    <name type="scientific">Astyanax mexicanus</name>
    <name type="common">Blind cave fish</name>
    <name type="synonym">Astyanax fasciatus mexicanus</name>
    <dbReference type="NCBI Taxonomy" id="7994"/>
    <lineage>
        <taxon>Eukaryota</taxon>
        <taxon>Metazoa</taxon>
        <taxon>Chordata</taxon>
        <taxon>Craniata</taxon>
        <taxon>Vertebrata</taxon>
        <taxon>Euteleostomi</taxon>
        <taxon>Actinopterygii</taxon>
        <taxon>Neopterygii</taxon>
        <taxon>Teleostei</taxon>
        <taxon>Ostariophysi</taxon>
        <taxon>Characiformes</taxon>
        <taxon>Characoidei</taxon>
        <taxon>Acestrorhamphidae</taxon>
        <taxon>Acestrorhamphinae</taxon>
        <taxon>Astyanax</taxon>
    </lineage>
</organism>
<reference evidence="1" key="1">
    <citation type="submission" date="2025-08" db="UniProtKB">
        <authorList>
            <consortium name="Ensembl"/>
        </authorList>
    </citation>
    <scope>IDENTIFICATION</scope>
</reference>
<dbReference type="GO" id="GO:0005737">
    <property type="term" value="C:cytoplasm"/>
    <property type="evidence" value="ECO:0007669"/>
    <property type="project" value="TreeGrafter"/>
</dbReference>
<evidence type="ECO:0008006" key="3">
    <source>
        <dbReference type="Google" id="ProtNLM"/>
    </source>
</evidence>
<dbReference type="Proteomes" id="UP000694621">
    <property type="component" value="Unplaced"/>
</dbReference>
<proteinExistence type="predicted"/>
<dbReference type="GO" id="GO:0005886">
    <property type="term" value="C:plasma membrane"/>
    <property type="evidence" value="ECO:0007669"/>
    <property type="project" value="TreeGrafter"/>
</dbReference>
<dbReference type="Ensembl" id="ENSAMXT00005025292.1">
    <property type="protein sequence ID" value="ENSAMXP00005022893.1"/>
    <property type="gene ID" value="ENSAMXG00005011803.1"/>
</dbReference>
<dbReference type="Pfam" id="PF10188">
    <property type="entry name" value="Oscp1"/>
    <property type="match status" value="1"/>
</dbReference>
<dbReference type="InterPro" id="IPR019332">
    <property type="entry name" value="OSCP1"/>
</dbReference>
<protein>
    <recommendedName>
        <fullName evidence="3">Organic solute carrier partner 1a</fullName>
    </recommendedName>
</protein>
<accession>A0A8B9JKC8</accession>
<dbReference type="PANTHER" id="PTHR21439">
    <property type="entry name" value="OXIDORED-NITRO DOMAIN-CONTAINING PROTEIN"/>
    <property type="match status" value="1"/>
</dbReference>
<sequence>MSLRTLPLLVLNMGGEMLYILDQRLRAQHETDDKTQRVLNDIVRSMFSKAFMEELMKPQDLYSQRALRCVLTRLAHTSIMRLNPASMDRVRNLHQTVTRQAEITSTLTTGDPKHTYSIG</sequence>
<dbReference type="PANTHER" id="PTHR21439:SF0">
    <property type="entry name" value="PROTEIN OSCP1"/>
    <property type="match status" value="1"/>
</dbReference>